<dbReference type="RefSeq" id="WP_013603371.1">
    <property type="nucleotide sequence ID" value="NC_015149.1"/>
</dbReference>
<accession>E9RJA3</accession>
<dbReference type="InterPro" id="IPR006944">
    <property type="entry name" value="Phage/GTA_portal"/>
</dbReference>
<feature type="compositionally biased region" description="Low complexity" evidence="1">
    <location>
        <begin position="412"/>
        <end position="424"/>
    </location>
</feature>
<feature type="region of interest" description="Disordered" evidence="1">
    <location>
        <begin position="404"/>
        <end position="459"/>
    </location>
</feature>
<dbReference type="EMBL" id="AB615353">
    <property type="protein sequence ID" value="BAJ77102.1"/>
    <property type="molecule type" value="Genomic_DNA"/>
</dbReference>
<dbReference type="InterPro" id="IPR006427">
    <property type="entry name" value="Portal_HK97"/>
</dbReference>
<organism evidence="2">
    <name type="scientific">Bacillus subtilis subsp. natto</name>
    <dbReference type="NCBI Taxonomy" id="86029"/>
    <lineage>
        <taxon>Bacteria</taxon>
        <taxon>Bacillati</taxon>
        <taxon>Bacillota</taxon>
        <taxon>Bacilli</taxon>
        <taxon>Bacillales</taxon>
        <taxon>Bacillaceae</taxon>
        <taxon>Bacillus</taxon>
    </lineage>
</organism>
<proteinExistence type="predicted"/>
<reference evidence="2" key="1">
    <citation type="journal article" date="1997" name="Proc. Natl. Acad. Sci. U.S.A.">
        <title>Experimental surgery to create subgenomes of Bacillus subtilis 168.</title>
        <authorList>
            <person name="Itaya M."/>
            <person name="Tanaka T."/>
        </authorList>
    </citation>
    <scope>NUCLEOTIDE SEQUENCE</scope>
    <source>
        <strain evidence="2">IAM 11631</strain>
        <plasmid evidence="2">pLS32</plasmid>
    </source>
</reference>
<evidence type="ECO:0000313" key="2">
    <source>
        <dbReference type="EMBL" id="BAJ77102.1"/>
    </source>
</evidence>
<geneLocation type="plasmid" evidence="2">
    <name>pLS32</name>
</geneLocation>
<dbReference type="NCBIfam" id="TIGR01537">
    <property type="entry name" value="portal_HK97"/>
    <property type="match status" value="1"/>
</dbReference>
<dbReference type="Gene3D" id="3.40.140.120">
    <property type="match status" value="1"/>
</dbReference>
<protein>
    <submittedName>
        <fullName evidence="2">HK97 family phage portal protein</fullName>
    </submittedName>
</protein>
<evidence type="ECO:0000256" key="1">
    <source>
        <dbReference type="SAM" id="MobiDB-lite"/>
    </source>
</evidence>
<reference evidence="2" key="2">
    <citation type="submission" date="2011-02" db="EMBL/GenBank/DDBJ databases">
        <title>Genetic factors for stable replication of pLS32 in Bacillus subtilis.</title>
        <authorList>
            <person name="Itaya M."/>
        </authorList>
    </citation>
    <scope>NUCLEOTIDE SEQUENCE</scope>
    <source>
        <strain evidence="2">IAM 11631</strain>
        <plasmid evidence="2">pLS32</plasmid>
    </source>
</reference>
<sequence length="459" mass="51745">MGIFSRKNKQKEDRSMQYSYGGGYSITSYFGDGGPITEEEAMRIPTVVSALELITSSIASLPIYLYKEDRKGAVIKIPDNRVSLLNDEPNDLINGYNMKKRMVKDYLLYGASYIKIEKIRNEVTNFYPLPIKYISVTTYSQGYKKWATINYFYNNKTGTYEFTPDELIILTRDSEDGVTSSGILQNNSKLLRLALDEIEYSNGILKNGALPIGVLKATSRLSQKAIDNLRSSWENLYSGPKKAGKTIILEEGLDYNPISMKPSEMDLTNSKKNTVSEIARVFNIPESMLNSSANKYASNEQNNLYFLQYCVGPIISAIESALNKSLLLETEKEQGYYFRFDVSELLRTTEKEKIDATVSAVKGGLISLNEGRSRIDMPEIKDNFFMWGLGQIFYNPKTGKMTIPNMGETIDPNNPQPSAQNQNHPPTPSNLDPNKPPIENEQTPEDKDDSKIKDEPVDQ</sequence>
<feature type="compositionally biased region" description="Basic and acidic residues" evidence="1">
    <location>
        <begin position="444"/>
        <end position="459"/>
    </location>
</feature>
<dbReference type="Gene3D" id="3.30.1120.70">
    <property type="match status" value="1"/>
</dbReference>
<dbReference type="Gene3D" id="1.20.1270.210">
    <property type="match status" value="1"/>
</dbReference>
<name>E9RJA3_BACNA</name>
<keyword evidence="2" id="KW-0614">Plasmid</keyword>
<dbReference type="Pfam" id="PF04860">
    <property type="entry name" value="Phage_portal"/>
    <property type="match status" value="1"/>
</dbReference>
<dbReference type="AlphaFoldDB" id="E9RJA3"/>